<dbReference type="InterPro" id="IPR005495">
    <property type="entry name" value="LptG/LptF_permease"/>
</dbReference>
<keyword evidence="2" id="KW-1003">Cell membrane</keyword>
<keyword evidence="3 6" id="KW-0812">Transmembrane</keyword>
<dbReference type="PANTHER" id="PTHR33529:SF2">
    <property type="entry name" value="LIPOPOLYSACCHARIDE EXPORT SYSTEM PERMEASE PROTEIN LPTG"/>
    <property type="match status" value="1"/>
</dbReference>
<dbReference type="GO" id="GO:0055085">
    <property type="term" value="P:transmembrane transport"/>
    <property type="evidence" value="ECO:0007669"/>
    <property type="project" value="InterPro"/>
</dbReference>
<feature type="transmembrane region" description="Helical" evidence="6">
    <location>
        <begin position="339"/>
        <end position="361"/>
    </location>
</feature>
<dbReference type="GO" id="GO:0015920">
    <property type="term" value="P:lipopolysaccharide transport"/>
    <property type="evidence" value="ECO:0007669"/>
    <property type="project" value="TreeGrafter"/>
</dbReference>
<evidence type="ECO:0000256" key="6">
    <source>
        <dbReference type="SAM" id="Phobius"/>
    </source>
</evidence>
<evidence type="ECO:0000313" key="7">
    <source>
        <dbReference type="EMBL" id="SMX22030.1"/>
    </source>
</evidence>
<accession>A0A238IWC3</accession>
<evidence type="ECO:0000256" key="1">
    <source>
        <dbReference type="ARBA" id="ARBA00004651"/>
    </source>
</evidence>
<dbReference type="GO" id="GO:0043190">
    <property type="term" value="C:ATP-binding cassette (ABC) transporter complex"/>
    <property type="evidence" value="ECO:0007669"/>
    <property type="project" value="InterPro"/>
</dbReference>
<protein>
    <submittedName>
        <fullName evidence="7">Lipopolysaccharide export system permease protein LptG</fullName>
    </submittedName>
</protein>
<evidence type="ECO:0000256" key="3">
    <source>
        <dbReference type="ARBA" id="ARBA00022692"/>
    </source>
</evidence>
<dbReference type="Pfam" id="PF03739">
    <property type="entry name" value="LptF_LptG"/>
    <property type="match status" value="1"/>
</dbReference>
<proteinExistence type="predicted"/>
<dbReference type="NCBIfam" id="TIGR04408">
    <property type="entry name" value="LptG_lptG"/>
    <property type="match status" value="1"/>
</dbReference>
<comment type="subcellular location">
    <subcellularLocation>
        <location evidence="1">Cell membrane</location>
        <topology evidence="1">Multi-pass membrane protein</topology>
    </subcellularLocation>
</comment>
<name>A0A238IWC3_9RHOB</name>
<dbReference type="EMBL" id="FXXQ01000001">
    <property type="protein sequence ID" value="SMX22030.1"/>
    <property type="molecule type" value="Genomic_DNA"/>
</dbReference>
<sequence length="366" mass="40125">MTLHLYFARRFFKTLMSTIFVFFIILFLLDMVEQIRKFGSTDATFGTLLSLSALNVPETLYRILPLIMILATLALFLGLARSSELVVTRASGRSALKSLLAPLAVTFLIGIFAVAVINPIVAATSKQYETVAGRLTSEGASTVSVSREGLWLRQGTQSGQTVIRAERANLDGTVLFGATFLGFDSNGRPSYRIEADVARLVTGAWEIEGAKEWRFDPNEIIPEQNAFVADRMSLASNLTRDQILDSFGTPSAIPIWELPAFIRQLEDAGFSARNHRTFFHMELALPILLISMVLVGAGFTMRHTRMGRTGLMVMLALALGFSLYFIRNFAAILGENGQIPILLAAWGPPVAAVLLPLGLLLHLEDG</sequence>
<feature type="transmembrane region" description="Helical" evidence="6">
    <location>
        <begin position="311"/>
        <end position="333"/>
    </location>
</feature>
<feature type="transmembrane region" description="Helical" evidence="6">
    <location>
        <begin position="59"/>
        <end position="79"/>
    </location>
</feature>
<keyword evidence="4 6" id="KW-1133">Transmembrane helix</keyword>
<feature type="transmembrane region" description="Helical" evidence="6">
    <location>
        <begin position="278"/>
        <end position="299"/>
    </location>
</feature>
<evidence type="ECO:0000256" key="5">
    <source>
        <dbReference type="ARBA" id="ARBA00023136"/>
    </source>
</evidence>
<evidence type="ECO:0000313" key="8">
    <source>
        <dbReference type="Proteomes" id="UP000201838"/>
    </source>
</evidence>
<gene>
    <name evidence="7" type="primary">lptG</name>
    <name evidence="7" type="ORF">BOA8489_00117</name>
</gene>
<feature type="transmembrane region" description="Helical" evidence="6">
    <location>
        <begin position="12"/>
        <end position="29"/>
    </location>
</feature>
<keyword evidence="8" id="KW-1185">Reference proteome</keyword>
<dbReference type="AlphaFoldDB" id="A0A238IWC3"/>
<dbReference type="OrthoDB" id="9798468at2"/>
<dbReference type="RefSeq" id="WP_093972043.1">
    <property type="nucleotide sequence ID" value="NZ_FXXQ01000001.1"/>
</dbReference>
<reference evidence="7 8" key="1">
    <citation type="submission" date="2017-05" db="EMBL/GenBank/DDBJ databases">
        <authorList>
            <person name="Song R."/>
            <person name="Chenine A.L."/>
            <person name="Ruprecht R.M."/>
        </authorList>
    </citation>
    <scope>NUCLEOTIDE SEQUENCE [LARGE SCALE GENOMIC DNA]</scope>
    <source>
        <strain evidence="7 8">CECT 8489</strain>
    </source>
</reference>
<organism evidence="7 8">
    <name type="scientific">Boseongicola aestuarii</name>
    <dbReference type="NCBI Taxonomy" id="1470561"/>
    <lineage>
        <taxon>Bacteria</taxon>
        <taxon>Pseudomonadati</taxon>
        <taxon>Pseudomonadota</taxon>
        <taxon>Alphaproteobacteria</taxon>
        <taxon>Rhodobacterales</taxon>
        <taxon>Paracoccaceae</taxon>
        <taxon>Boseongicola</taxon>
    </lineage>
</organism>
<feature type="transmembrane region" description="Helical" evidence="6">
    <location>
        <begin position="99"/>
        <end position="121"/>
    </location>
</feature>
<dbReference type="InterPro" id="IPR030923">
    <property type="entry name" value="LptG"/>
</dbReference>
<dbReference type="Proteomes" id="UP000201838">
    <property type="component" value="Unassembled WGS sequence"/>
</dbReference>
<keyword evidence="5 6" id="KW-0472">Membrane</keyword>
<evidence type="ECO:0000256" key="2">
    <source>
        <dbReference type="ARBA" id="ARBA00022475"/>
    </source>
</evidence>
<dbReference type="PANTHER" id="PTHR33529">
    <property type="entry name" value="SLR0882 PROTEIN-RELATED"/>
    <property type="match status" value="1"/>
</dbReference>
<evidence type="ECO:0000256" key="4">
    <source>
        <dbReference type="ARBA" id="ARBA00022989"/>
    </source>
</evidence>